<dbReference type="EMBL" id="JAESVD010000009">
    <property type="protein sequence ID" value="MBL4914627.1"/>
    <property type="molecule type" value="Genomic_DNA"/>
</dbReference>
<accession>A0ABS1T462</accession>
<keyword evidence="3" id="KW-0472">Membrane</keyword>
<evidence type="ECO:0000256" key="1">
    <source>
        <dbReference type="ARBA" id="ARBA00012528"/>
    </source>
</evidence>
<organism evidence="5 6">
    <name type="scientific">Shewanella schlegeliana</name>
    <dbReference type="NCBI Taxonomy" id="190308"/>
    <lineage>
        <taxon>Bacteria</taxon>
        <taxon>Pseudomonadati</taxon>
        <taxon>Pseudomonadota</taxon>
        <taxon>Gammaproteobacteria</taxon>
        <taxon>Alteromonadales</taxon>
        <taxon>Shewanellaceae</taxon>
        <taxon>Shewanella</taxon>
    </lineage>
</organism>
<keyword evidence="3" id="KW-1133">Transmembrane helix</keyword>
<protein>
    <recommendedName>
        <fullName evidence="1">diguanylate cyclase</fullName>
        <ecNumber evidence="1">2.7.7.65</ecNumber>
    </recommendedName>
</protein>
<evidence type="ECO:0000256" key="2">
    <source>
        <dbReference type="ARBA" id="ARBA00034247"/>
    </source>
</evidence>
<gene>
    <name evidence="5" type="ORF">JMA39_16105</name>
</gene>
<dbReference type="Pfam" id="PF00990">
    <property type="entry name" value="GGDEF"/>
    <property type="match status" value="1"/>
</dbReference>
<dbReference type="InterPro" id="IPR029787">
    <property type="entry name" value="Nucleotide_cyclase"/>
</dbReference>
<evidence type="ECO:0000313" key="5">
    <source>
        <dbReference type="EMBL" id="MBL4914627.1"/>
    </source>
</evidence>
<comment type="caution">
    <text evidence="5">The sequence shown here is derived from an EMBL/GenBank/DDBJ whole genome shotgun (WGS) entry which is preliminary data.</text>
</comment>
<feature type="transmembrane region" description="Helical" evidence="3">
    <location>
        <begin position="12"/>
        <end position="32"/>
    </location>
</feature>
<dbReference type="RefSeq" id="WP_202722876.1">
    <property type="nucleotide sequence ID" value="NZ_BPEX01000011.1"/>
</dbReference>
<comment type="catalytic activity">
    <reaction evidence="2">
        <text>2 GTP = 3',3'-c-di-GMP + 2 diphosphate</text>
        <dbReference type="Rhea" id="RHEA:24898"/>
        <dbReference type="ChEBI" id="CHEBI:33019"/>
        <dbReference type="ChEBI" id="CHEBI:37565"/>
        <dbReference type="ChEBI" id="CHEBI:58805"/>
        <dbReference type="EC" id="2.7.7.65"/>
    </reaction>
</comment>
<dbReference type="SMART" id="SM00267">
    <property type="entry name" value="GGDEF"/>
    <property type="match status" value="1"/>
</dbReference>
<evidence type="ECO:0000259" key="4">
    <source>
        <dbReference type="PROSITE" id="PS50887"/>
    </source>
</evidence>
<dbReference type="PROSITE" id="PS50887">
    <property type="entry name" value="GGDEF"/>
    <property type="match status" value="1"/>
</dbReference>
<feature type="transmembrane region" description="Helical" evidence="3">
    <location>
        <begin position="44"/>
        <end position="75"/>
    </location>
</feature>
<dbReference type="EC" id="2.7.7.65" evidence="1"/>
<feature type="domain" description="GGDEF" evidence="4">
    <location>
        <begin position="246"/>
        <end position="392"/>
    </location>
</feature>
<dbReference type="CDD" id="cd01949">
    <property type="entry name" value="GGDEF"/>
    <property type="match status" value="1"/>
</dbReference>
<dbReference type="InterPro" id="IPR050469">
    <property type="entry name" value="Diguanylate_Cyclase"/>
</dbReference>
<evidence type="ECO:0000313" key="6">
    <source>
        <dbReference type="Proteomes" id="UP000604898"/>
    </source>
</evidence>
<proteinExistence type="predicted"/>
<dbReference type="Gene3D" id="3.30.70.270">
    <property type="match status" value="1"/>
</dbReference>
<keyword evidence="3" id="KW-0812">Transmembrane</keyword>
<dbReference type="PANTHER" id="PTHR45138">
    <property type="entry name" value="REGULATORY COMPONENTS OF SENSORY TRANSDUCTION SYSTEM"/>
    <property type="match status" value="1"/>
</dbReference>
<dbReference type="SUPFAM" id="SSF55073">
    <property type="entry name" value="Nucleotide cyclase"/>
    <property type="match status" value="1"/>
</dbReference>
<name>A0ABS1T462_9GAMM</name>
<dbReference type="PANTHER" id="PTHR45138:SF9">
    <property type="entry name" value="DIGUANYLATE CYCLASE DGCM-RELATED"/>
    <property type="match status" value="1"/>
</dbReference>
<feature type="transmembrane region" description="Helical" evidence="3">
    <location>
        <begin position="87"/>
        <end position="103"/>
    </location>
</feature>
<feature type="transmembrane region" description="Helical" evidence="3">
    <location>
        <begin position="109"/>
        <end position="130"/>
    </location>
</feature>
<sequence length="392" mass="44219">MPVLERSLRYLFAPIVLAFIGITMIQQLTVTWQEWLPKFDELPYYLLTLSAVLALQFNCGRISYLSILLLIYYYLSQSAPPAIFDQDQIFLAGTLIITFFAVSKDRSPFSIHIFKVLLGVSLCFAIAFAWKTGASGLASFNINQLPSTLNLIASLYLPVGISCIVISIYTVWHATGTNSSIALTQFIWLFHFYLPNELSLAILLSMLAAAYLFSMLFALYALAYKDELTGLASRRALNTMALSLNNHYSLAMVDIDHFKRFNDTYGHDVGDQVLRLVAKKLSKVKGGGQVFRYGGEEFTIVFENKDIELVLPYLEEIRQKIDHYDIVLRNEGRKLTSKSDRETTHKPNPKVNITISIGVAEQHGETSFENTLKRADEALYKAKNNGRNCVFA</sequence>
<dbReference type="Proteomes" id="UP000604898">
    <property type="component" value="Unassembled WGS sequence"/>
</dbReference>
<reference evidence="5 6" key="1">
    <citation type="submission" date="2021-01" db="EMBL/GenBank/DDBJ databases">
        <title>Genome sequence of Shewanella schlegeliana JCM 11561.</title>
        <authorList>
            <person name="Zhang H."/>
            <person name="Li C."/>
        </authorList>
    </citation>
    <scope>NUCLEOTIDE SEQUENCE [LARGE SCALE GENOMIC DNA]</scope>
    <source>
        <strain evidence="5 6">JCM 11561</strain>
    </source>
</reference>
<feature type="transmembrane region" description="Helical" evidence="3">
    <location>
        <begin position="198"/>
        <end position="224"/>
    </location>
</feature>
<dbReference type="InterPro" id="IPR000160">
    <property type="entry name" value="GGDEF_dom"/>
</dbReference>
<feature type="transmembrane region" description="Helical" evidence="3">
    <location>
        <begin position="151"/>
        <end position="172"/>
    </location>
</feature>
<dbReference type="InterPro" id="IPR043128">
    <property type="entry name" value="Rev_trsase/Diguanyl_cyclase"/>
</dbReference>
<evidence type="ECO:0000256" key="3">
    <source>
        <dbReference type="SAM" id="Phobius"/>
    </source>
</evidence>
<keyword evidence="6" id="KW-1185">Reference proteome</keyword>
<dbReference type="NCBIfam" id="TIGR00254">
    <property type="entry name" value="GGDEF"/>
    <property type="match status" value="1"/>
</dbReference>